<proteinExistence type="predicted"/>
<feature type="non-terminal residue" evidence="2">
    <location>
        <position position="113"/>
    </location>
</feature>
<evidence type="ECO:0000313" key="2">
    <source>
        <dbReference type="EMBL" id="KJA12917.1"/>
    </source>
</evidence>
<name>A0A0D2KEG0_HYPSF</name>
<accession>A0A0D2KEG0</accession>
<dbReference type="EMBL" id="KN817840">
    <property type="protein sequence ID" value="KJA12917.1"/>
    <property type="molecule type" value="Genomic_DNA"/>
</dbReference>
<sequence>MKNKCAQLEELEAVRIACKDPALGPRPGPRIQSGGSGVRAPVRQGNASPAPSMLDKNDMEDMYDLGDSGDDEFPEILSRIPSHSMLQLTAHLYHHLYFYAYKTIPSRGTLVTY</sequence>
<keyword evidence="3" id="KW-1185">Reference proteome</keyword>
<evidence type="ECO:0000256" key="1">
    <source>
        <dbReference type="SAM" id="MobiDB-lite"/>
    </source>
</evidence>
<dbReference type="Proteomes" id="UP000054270">
    <property type="component" value="Unassembled WGS sequence"/>
</dbReference>
<protein>
    <submittedName>
        <fullName evidence="2">Uncharacterized protein</fullName>
    </submittedName>
</protein>
<feature type="region of interest" description="Disordered" evidence="1">
    <location>
        <begin position="22"/>
        <end position="67"/>
    </location>
</feature>
<feature type="compositionally biased region" description="Acidic residues" evidence="1">
    <location>
        <begin position="58"/>
        <end position="67"/>
    </location>
</feature>
<reference evidence="3" key="1">
    <citation type="submission" date="2014-04" db="EMBL/GenBank/DDBJ databases">
        <title>Evolutionary Origins and Diversification of the Mycorrhizal Mutualists.</title>
        <authorList>
            <consortium name="DOE Joint Genome Institute"/>
            <consortium name="Mycorrhizal Genomics Consortium"/>
            <person name="Kohler A."/>
            <person name="Kuo A."/>
            <person name="Nagy L.G."/>
            <person name="Floudas D."/>
            <person name="Copeland A."/>
            <person name="Barry K.W."/>
            <person name="Cichocki N."/>
            <person name="Veneault-Fourrey C."/>
            <person name="LaButti K."/>
            <person name="Lindquist E.A."/>
            <person name="Lipzen A."/>
            <person name="Lundell T."/>
            <person name="Morin E."/>
            <person name="Murat C."/>
            <person name="Riley R."/>
            <person name="Ohm R."/>
            <person name="Sun H."/>
            <person name="Tunlid A."/>
            <person name="Henrissat B."/>
            <person name="Grigoriev I.V."/>
            <person name="Hibbett D.S."/>
            <person name="Martin F."/>
        </authorList>
    </citation>
    <scope>NUCLEOTIDE SEQUENCE [LARGE SCALE GENOMIC DNA]</scope>
    <source>
        <strain evidence="3">FD-334 SS-4</strain>
    </source>
</reference>
<dbReference type="AlphaFoldDB" id="A0A0D2KEG0"/>
<organism evidence="2 3">
    <name type="scientific">Hypholoma sublateritium (strain FD-334 SS-4)</name>
    <dbReference type="NCBI Taxonomy" id="945553"/>
    <lineage>
        <taxon>Eukaryota</taxon>
        <taxon>Fungi</taxon>
        <taxon>Dikarya</taxon>
        <taxon>Basidiomycota</taxon>
        <taxon>Agaricomycotina</taxon>
        <taxon>Agaricomycetes</taxon>
        <taxon>Agaricomycetidae</taxon>
        <taxon>Agaricales</taxon>
        <taxon>Agaricineae</taxon>
        <taxon>Strophariaceae</taxon>
        <taxon>Hypholoma</taxon>
    </lineage>
</organism>
<evidence type="ECO:0000313" key="3">
    <source>
        <dbReference type="Proteomes" id="UP000054270"/>
    </source>
</evidence>
<gene>
    <name evidence="2" type="ORF">HYPSUDRAFT_92870</name>
</gene>